<dbReference type="CDD" id="cd02440">
    <property type="entry name" value="AdoMet_MTases"/>
    <property type="match status" value="1"/>
</dbReference>
<dbReference type="SUPFAM" id="SSF53335">
    <property type="entry name" value="S-adenosyl-L-methionine-dependent methyltransferases"/>
    <property type="match status" value="1"/>
</dbReference>
<feature type="domain" description="Methyltransferase" evidence="1">
    <location>
        <begin position="47"/>
        <end position="142"/>
    </location>
</feature>
<dbReference type="RefSeq" id="WP_139864533.1">
    <property type="nucleotide sequence ID" value="NZ_CAADFC020000033.1"/>
</dbReference>
<accession>A0A508TZX9</accession>
<sequence length="209" mass="23253">MTAPDRQSHWQTVYQTKNEQQVSWSQADPQPSLRLIESAVADRHASIVDIGGGASRLVDALLERGFDALTVLDLSEAALRRARERVGAAASTVQWIAADATVWQPPQPFDVWHDRAAFHFLVEPRDREAYIERLHRGVRAGGHAIIATFALDGPEKCSGLPVQRYDAATLSRTIGPAFELIAEVPHQHVTPWGATQSFQFSVLRRSKER</sequence>
<proteinExistence type="predicted"/>
<evidence type="ECO:0000313" key="2">
    <source>
        <dbReference type="EMBL" id="VIO79750.1"/>
    </source>
</evidence>
<dbReference type="Proteomes" id="UP000328092">
    <property type="component" value="Unassembled WGS sequence"/>
</dbReference>
<dbReference type="PANTHER" id="PTHR12843:SF5">
    <property type="entry name" value="EEF1A LYSINE METHYLTRANSFERASE 2"/>
    <property type="match status" value="1"/>
</dbReference>
<dbReference type="InterPro" id="IPR041698">
    <property type="entry name" value="Methyltransf_25"/>
</dbReference>
<dbReference type="PANTHER" id="PTHR12843">
    <property type="entry name" value="PROTEIN-LYSINE N-METHYLTRANSFERASE METTL10"/>
    <property type="match status" value="1"/>
</dbReference>
<protein>
    <submittedName>
        <fullName evidence="2">Trans-aconitate 2-methyltransferase</fullName>
        <ecNumber evidence="2">2.1.1.144</ecNumber>
    </submittedName>
</protein>
<organism evidence="2 3">
    <name type="scientific">Bradyrhizobium ivorense</name>
    <dbReference type="NCBI Taxonomy" id="2511166"/>
    <lineage>
        <taxon>Bacteria</taxon>
        <taxon>Pseudomonadati</taxon>
        <taxon>Pseudomonadota</taxon>
        <taxon>Alphaproteobacteria</taxon>
        <taxon>Hyphomicrobiales</taxon>
        <taxon>Nitrobacteraceae</taxon>
        <taxon>Bradyrhizobium</taxon>
    </lineage>
</organism>
<dbReference type="GO" id="GO:0032259">
    <property type="term" value="P:methylation"/>
    <property type="evidence" value="ECO:0007669"/>
    <property type="project" value="UniProtKB-KW"/>
</dbReference>
<dbReference type="AlphaFoldDB" id="A0A508TZX9"/>
<keyword evidence="2" id="KW-0808">Transferase</keyword>
<gene>
    <name evidence="2" type="primary">tam_3</name>
    <name evidence="2" type="ORF">CI1B_80840</name>
</gene>
<name>A0A508TZX9_9BRAD</name>
<evidence type="ECO:0000259" key="1">
    <source>
        <dbReference type="Pfam" id="PF13649"/>
    </source>
</evidence>
<dbReference type="Pfam" id="PF13649">
    <property type="entry name" value="Methyltransf_25"/>
    <property type="match status" value="1"/>
</dbReference>
<dbReference type="InterPro" id="IPR029063">
    <property type="entry name" value="SAM-dependent_MTases_sf"/>
</dbReference>
<keyword evidence="3" id="KW-1185">Reference proteome</keyword>
<dbReference type="EC" id="2.1.1.144" evidence="2"/>
<dbReference type="GO" id="GO:0030798">
    <property type="term" value="F:trans-aconitate 2-methyltransferase activity"/>
    <property type="evidence" value="ECO:0007669"/>
    <property type="project" value="UniProtKB-EC"/>
</dbReference>
<keyword evidence="2" id="KW-0489">Methyltransferase</keyword>
<comment type="caution">
    <text evidence="2">The sequence shown here is derived from an EMBL/GenBank/DDBJ whole genome shotgun (WGS) entry which is preliminary data.</text>
</comment>
<dbReference type="EMBL" id="CAADFC020000033">
    <property type="protein sequence ID" value="VIO79750.1"/>
    <property type="molecule type" value="Genomic_DNA"/>
</dbReference>
<reference evidence="2" key="1">
    <citation type="submission" date="2019-02" db="EMBL/GenBank/DDBJ databases">
        <authorList>
            <person name="Pothier F.J."/>
        </authorList>
    </citation>
    <scope>NUCLEOTIDE SEQUENCE</scope>
    <source>
        <strain evidence="2">CI-1B</strain>
    </source>
</reference>
<evidence type="ECO:0000313" key="3">
    <source>
        <dbReference type="Proteomes" id="UP000328092"/>
    </source>
</evidence>
<dbReference type="Gene3D" id="3.40.50.150">
    <property type="entry name" value="Vaccinia Virus protein VP39"/>
    <property type="match status" value="1"/>
</dbReference>
<dbReference type="OrthoDB" id="9788660at2"/>